<evidence type="ECO:0000256" key="5">
    <source>
        <dbReference type="SAM" id="MobiDB-lite"/>
    </source>
</evidence>
<dbReference type="SMART" id="SM00575">
    <property type="entry name" value="ZnF_PMZ"/>
    <property type="match status" value="1"/>
</dbReference>
<feature type="region of interest" description="Disordered" evidence="5">
    <location>
        <begin position="173"/>
        <end position="196"/>
    </location>
</feature>
<dbReference type="InterPro" id="IPR004332">
    <property type="entry name" value="Transposase_MuDR"/>
</dbReference>
<accession>A0A9R1VM23</accession>
<feature type="region of interest" description="Disordered" evidence="5">
    <location>
        <begin position="210"/>
        <end position="236"/>
    </location>
</feature>
<feature type="region of interest" description="Disordered" evidence="5">
    <location>
        <begin position="880"/>
        <end position="909"/>
    </location>
</feature>
<evidence type="ECO:0000313" key="8">
    <source>
        <dbReference type="Proteomes" id="UP000235145"/>
    </source>
</evidence>
<dbReference type="Proteomes" id="UP000235145">
    <property type="component" value="Unassembled WGS sequence"/>
</dbReference>
<feature type="domain" description="SWIM-type" evidence="6">
    <location>
        <begin position="788"/>
        <end position="830"/>
    </location>
</feature>
<evidence type="ECO:0000256" key="2">
    <source>
        <dbReference type="ARBA" id="ARBA00022771"/>
    </source>
</evidence>
<dbReference type="InterPro" id="IPR018289">
    <property type="entry name" value="MULE_transposase_dom"/>
</dbReference>
<dbReference type="PANTHER" id="PTHR31973:SF190">
    <property type="entry name" value="MULE TRANSPOSASE DOMAIN-CONTAINING PROTEIN"/>
    <property type="match status" value="1"/>
</dbReference>
<keyword evidence="1" id="KW-0479">Metal-binding</keyword>
<feature type="compositionally biased region" description="Acidic residues" evidence="5">
    <location>
        <begin position="225"/>
        <end position="236"/>
    </location>
</feature>
<reference evidence="7 8" key="1">
    <citation type="journal article" date="2017" name="Nat. Commun.">
        <title>Genome assembly with in vitro proximity ligation data and whole-genome triplication in lettuce.</title>
        <authorList>
            <person name="Reyes-Chin-Wo S."/>
            <person name="Wang Z."/>
            <person name="Yang X."/>
            <person name="Kozik A."/>
            <person name="Arikit S."/>
            <person name="Song C."/>
            <person name="Xia L."/>
            <person name="Froenicke L."/>
            <person name="Lavelle D.O."/>
            <person name="Truco M.J."/>
            <person name="Xia R."/>
            <person name="Zhu S."/>
            <person name="Xu C."/>
            <person name="Xu H."/>
            <person name="Xu X."/>
            <person name="Cox K."/>
            <person name="Korf I."/>
            <person name="Meyers B.C."/>
            <person name="Michelmore R.W."/>
        </authorList>
    </citation>
    <scope>NUCLEOTIDE SEQUENCE [LARGE SCALE GENOMIC DNA]</scope>
    <source>
        <strain evidence="8">cv. Salinas</strain>
        <tissue evidence="7">Seedlings</tissue>
    </source>
</reference>
<dbReference type="Pfam" id="PF04434">
    <property type="entry name" value="SWIM"/>
    <property type="match status" value="1"/>
</dbReference>
<evidence type="ECO:0000256" key="1">
    <source>
        <dbReference type="ARBA" id="ARBA00022723"/>
    </source>
</evidence>
<dbReference type="InterPro" id="IPR006564">
    <property type="entry name" value="Znf_PMZ"/>
</dbReference>
<sequence>MPVWNLSEARGRMISEAEVRLQYGDHPTMFCMLLNHGGKFTDFPGRKYVNGKRHYVDLIDIETFCVHDIDDMMVKLGYIDENLHVEMYYHFRRPLCDLDFGLFALASDDDVRHLAKYVGQHKLIEVYTEHGQTKLHTYSMSPNPSKVRIVEIDCTPKRLFLEWHDTQVEPNDVLTFEPNRNNPPVSPTRNEPSIDKVDMVSDNANIMETKIEHSSDDNSSGDEINSGDDSESQDGDFLLDEDNIIDDVEVDMREFHLNVDPDVEWIGGASKRKNHVVTEDGNEADLEVIDMELFLSDSSSDDGIEGERNKKIKAIRRAHENENAQVSEPFYLYQKFNSSKEFKDMVNQHAIDTRRELDFEKNDKNRVRVVCRGTITSLGGGTGQEVVNEEGKCPWVLLASKWKRDKDWTVKTYVSEHKCLQTRKVRACDYKFLSKQILQLVEANPKIPVKALREQLQRIYKVDISKMKAFRAREAALKIIRGDYATQYKILQDYLLEVQTQNPDTTIKLDVESEPNPDVETRTFRRVYVCLGALKQGFAAGKRDFLGVDGAFMKGPFHGQILSAVALDGNNGIYPLAYAMVEAETLNSWTWFLTHLGDDLGLASNSKFYIYIRQAKGYFLGLSSAIADLFRCAEHRYCVRHIHENMRSRWRGDKFKELLWNCSTTYTVQEFEKEMEEVRKLNQECYEWLKQIPPQHWARSHFTGRAHSDIVINNICECFNSKIIDGRDTPIINCLEFIREYIMKRIVNVEKEIDKATGPLTPTATKLLQKIKDQAEEYTASFCGNGKYQVSGPWQDQCVVNVNQRTCSCKKWEITGMPCKHAVSAIWDMRRNNGAIGIPETFVHECYWLSTWRNMYSFKVDPINGRRLWIKSPCPTTLLPPKHRVPIGRPKKERRKSTTEKEDMIKGNTVSRAQKTVTCTKCNNKGHNARTCKGQLPTVGKKGKKKNEKGKEKDKGKENEKGKQKKKGKEKDPL</sequence>
<dbReference type="InterPro" id="IPR007527">
    <property type="entry name" value="Znf_SWIM"/>
</dbReference>
<dbReference type="PANTHER" id="PTHR31973">
    <property type="entry name" value="POLYPROTEIN, PUTATIVE-RELATED"/>
    <property type="match status" value="1"/>
</dbReference>
<dbReference type="EMBL" id="NBSK02000004">
    <property type="protein sequence ID" value="KAJ0208771.1"/>
    <property type="molecule type" value="Genomic_DNA"/>
</dbReference>
<gene>
    <name evidence="7" type="ORF">LSAT_V11C400201980</name>
</gene>
<feature type="region of interest" description="Disordered" evidence="5">
    <location>
        <begin position="923"/>
        <end position="974"/>
    </location>
</feature>
<feature type="compositionally biased region" description="Polar residues" evidence="5">
    <location>
        <begin position="178"/>
        <end position="191"/>
    </location>
</feature>
<feature type="compositionally biased region" description="Basic and acidic residues" evidence="5">
    <location>
        <begin position="949"/>
        <end position="962"/>
    </location>
</feature>
<organism evidence="7 8">
    <name type="scientific">Lactuca sativa</name>
    <name type="common">Garden lettuce</name>
    <dbReference type="NCBI Taxonomy" id="4236"/>
    <lineage>
        <taxon>Eukaryota</taxon>
        <taxon>Viridiplantae</taxon>
        <taxon>Streptophyta</taxon>
        <taxon>Embryophyta</taxon>
        <taxon>Tracheophyta</taxon>
        <taxon>Spermatophyta</taxon>
        <taxon>Magnoliopsida</taxon>
        <taxon>eudicotyledons</taxon>
        <taxon>Gunneridae</taxon>
        <taxon>Pentapetalae</taxon>
        <taxon>asterids</taxon>
        <taxon>campanulids</taxon>
        <taxon>Asterales</taxon>
        <taxon>Asteraceae</taxon>
        <taxon>Cichorioideae</taxon>
        <taxon>Cichorieae</taxon>
        <taxon>Lactucinae</taxon>
        <taxon>Lactuca</taxon>
    </lineage>
</organism>
<dbReference type="PROSITE" id="PS50966">
    <property type="entry name" value="ZF_SWIM"/>
    <property type="match status" value="1"/>
</dbReference>
<protein>
    <recommendedName>
        <fullName evidence="6">SWIM-type domain-containing protein</fullName>
    </recommendedName>
</protein>
<dbReference type="Pfam" id="PF03108">
    <property type="entry name" value="DBD_Tnp_Mut"/>
    <property type="match status" value="1"/>
</dbReference>
<dbReference type="Pfam" id="PF10551">
    <property type="entry name" value="MULE"/>
    <property type="match status" value="1"/>
</dbReference>
<proteinExistence type="predicted"/>
<dbReference type="AlphaFoldDB" id="A0A9R1VM23"/>
<comment type="caution">
    <text evidence="7">The sequence shown here is derived from an EMBL/GenBank/DDBJ whole genome shotgun (WGS) entry which is preliminary data.</text>
</comment>
<evidence type="ECO:0000256" key="4">
    <source>
        <dbReference type="PROSITE-ProRule" id="PRU00325"/>
    </source>
</evidence>
<keyword evidence="8" id="KW-1185">Reference proteome</keyword>
<evidence type="ECO:0000259" key="6">
    <source>
        <dbReference type="PROSITE" id="PS50966"/>
    </source>
</evidence>
<feature type="compositionally biased region" description="Basic residues" evidence="5">
    <location>
        <begin position="881"/>
        <end position="895"/>
    </location>
</feature>
<feature type="compositionally biased region" description="Basic and acidic residues" evidence="5">
    <location>
        <begin position="896"/>
        <end position="905"/>
    </location>
</feature>
<dbReference type="InterPro" id="IPR058594">
    <property type="entry name" value="PB1-like_dom_pln"/>
</dbReference>
<dbReference type="GO" id="GO:0008270">
    <property type="term" value="F:zinc ion binding"/>
    <property type="evidence" value="ECO:0007669"/>
    <property type="project" value="UniProtKB-KW"/>
</dbReference>
<dbReference type="Pfam" id="PF26130">
    <property type="entry name" value="PB1-like"/>
    <property type="match status" value="1"/>
</dbReference>
<evidence type="ECO:0000256" key="3">
    <source>
        <dbReference type="ARBA" id="ARBA00022833"/>
    </source>
</evidence>
<keyword evidence="3" id="KW-0862">Zinc</keyword>
<keyword evidence="2 4" id="KW-0863">Zinc-finger</keyword>
<evidence type="ECO:0000313" key="7">
    <source>
        <dbReference type="EMBL" id="KAJ0208771.1"/>
    </source>
</evidence>
<name>A0A9R1VM23_LACSA</name>